<proteinExistence type="predicted"/>
<protein>
    <submittedName>
        <fullName evidence="1">Uncharacterized protein</fullName>
    </submittedName>
</protein>
<name>A0ACC0MIP8_RHOML</name>
<comment type="caution">
    <text evidence="1">The sequence shown here is derived from an EMBL/GenBank/DDBJ whole genome shotgun (WGS) entry which is preliminary data.</text>
</comment>
<evidence type="ECO:0000313" key="2">
    <source>
        <dbReference type="Proteomes" id="UP001062846"/>
    </source>
</evidence>
<accession>A0ACC0MIP8</accession>
<evidence type="ECO:0000313" key="1">
    <source>
        <dbReference type="EMBL" id="KAI8540764.1"/>
    </source>
</evidence>
<keyword evidence="2" id="KW-1185">Reference proteome</keyword>
<sequence length="343" mass="37611">MSAKQVVLITGCSAGGIGHALARAFAAENCLVVATSRSLPTMANLEHDKRFFLEELDVSSDHSVKKAVSNVLENFGRIDILVNNAGVHCVGPLAEIPLSAIETTFNTNIYGSLRLTQAVVPHMAKRGKGMIVNMGSVAALAPGPWGGVYTASKATIHALTDTLRSDYFHLGRKSLRVQKLEPWLVGGVKVAGGLDLISAFLKGFPVSEDFDFVIGCCLSVLFRSHITSKQRRLELAPFGIDVVNVVPGAIKSNLGNSAIASLDRMPEWKLYKNFEEAIRARAYFSQRSKSTPSEEFAKKTVAALLKKNPPRWFTYGRYSTVFAILHHMPIFVKDFFLRKAMKR</sequence>
<gene>
    <name evidence="1" type="ORF">RHMOL_Rhmol08G0010500</name>
</gene>
<dbReference type="Proteomes" id="UP001062846">
    <property type="component" value="Chromosome 8"/>
</dbReference>
<dbReference type="EMBL" id="CM046395">
    <property type="protein sequence ID" value="KAI8540764.1"/>
    <property type="molecule type" value="Genomic_DNA"/>
</dbReference>
<reference evidence="1" key="1">
    <citation type="submission" date="2022-02" db="EMBL/GenBank/DDBJ databases">
        <title>Plant Genome Project.</title>
        <authorList>
            <person name="Zhang R.-G."/>
        </authorList>
    </citation>
    <scope>NUCLEOTIDE SEQUENCE</scope>
    <source>
        <strain evidence="1">AT1</strain>
    </source>
</reference>
<organism evidence="1 2">
    <name type="scientific">Rhododendron molle</name>
    <name type="common">Chinese azalea</name>
    <name type="synonym">Azalea mollis</name>
    <dbReference type="NCBI Taxonomy" id="49168"/>
    <lineage>
        <taxon>Eukaryota</taxon>
        <taxon>Viridiplantae</taxon>
        <taxon>Streptophyta</taxon>
        <taxon>Embryophyta</taxon>
        <taxon>Tracheophyta</taxon>
        <taxon>Spermatophyta</taxon>
        <taxon>Magnoliopsida</taxon>
        <taxon>eudicotyledons</taxon>
        <taxon>Gunneridae</taxon>
        <taxon>Pentapetalae</taxon>
        <taxon>asterids</taxon>
        <taxon>Ericales</taxon>
        <taxon>Ericaceae</taxon>
        <taxon>Ericoideae</taxon>
        <taxon>Rhodoreae</taxon>
        <taxon>Rhododendron</taxon>
    </lineage>
</organism>